<keyword evidence="2" id="KW-0812">Transmembrane</keyword>
<name>A0A0N9I390_9PSEU</name>
<evidence type="ECO:0000256" key="1">
    <source>
        <dbReference type="SAM" id="MobiDB-lite"/>
    </source>
</evidence>
<dbReference type="RefSeq" id="WP_054292412.1">
    <property type="nucleotide sequence ID" value="NZ_CP012752.1"/>
</dbReference>
<accession>A0A0N9I390</accession>
<evidence type="ECO:0000256" key="2">
    <source>
        <dbReference type="SAM" id="Phobius"/>
    </source>
</evidence>
<evidence type="ECO:0000313" key="4">
    <source>
        <dbReference type="Proteomes" id="UP000063699"/>
    </source>
</evidence>
<proteinExistence type="predicted"/>
<dbReference type="EMBL" id="CP012752">
    <property type="protein sequence ID" value="ALG10509.1"/>
    <property type="molecule type" value="Genomic_DNA"/>
</dbReference>
<protein>
    <submittedName>
        <fullName evidence="3">Uncharacterized protein</fullName>
    </submittedName>
</protein>
<feature type="transmembrane region" description="Helical" evidence="2">
    <location>
        <begin position="45"/>
        <end position="66"/>
    </location>
</feature>
<organism evidence="3 4">
    <name type="scientific">Kibdelosporangium phytohabitans</name>
    <dbReference type="NCBI Taxonomy" id="860235"/>
    <lineage>
        <taxon>Bacteria</taxon>
        <taxon>Bacillati</taxon>
        <taxon>Actinomycetota</taxon>
        <taxon>Actinomycetes</taxon>
        <taxon>Pseudonocardiales</taxon>
        <taxon>Pseudonocardiaceae</taxon>
        <taxon>Kibdelosporangium</taxon>
    </lineage>
</organism>
<feature type="transmembrane region" description="Helical" evidence="2">
    <location>
        <begin position="72"/>
        <end position="90"/>
    </location>
</feature>
<keyword evidence="4" id="KW-1185">Reference proteome</keyword>
<evidence type="ECO:0000313" key="3">
    <source>
        <dbReference type="EMBL" id="ALG10509.1"/>
    </source>
</evidence>
<sequence length="144" mass="15042">MTNDDNAGPYGMEPMPSPPDADGSESVLASRSGPPPQPVAAAAKLWSIVAGVCTFAYGFAAFGAFAQGTDSLTVAAVALTVVSLLCWRFGQDLRAGHDRRTALAVFGILASLSLIPLVLVIPALVLQYRPASNRWFAMAPEPNP</sequence>
<dbReference type="Proteomes" id="UP000063699">
    <property type="component" value="Chromosome"/>
</dbReference>
<feature type="transmembrane region" description="Helical" evidence="2">
    <location>
        <begin position="102"/>
        <end position="125"/>
    </location>
</feature>
<dbReference type="AlphaFoldDB" id="A0A0N9I390"/>
<dbReference type="KEGG" id="kphy:AOZ06_29680"/>
<feature type="region of interest" description="Disordered" evidence="1">
    <location>
        <begin position="1"/>
        <end position="33"/>
    </location>
</feature>
<reference evidence="3 4" key="1">
    <citation type="submission" date="2015-07" db="EMBL/GenBank/DDBJ databases">
        <title>Genome sequencing of Kibdelosporangium phytohabitans.</title>
        <authorList>
            <person name="Qin S."/>
            <person name="Xing K."/>
        </authorList>
    </citation>
    <scope>NUCLEOTIDE SEQUENCE [LARGE SCALE GENOMIC DNA]</scope>
    <source>
        <strain evidence="3 4">KLBMP1111</strain>
    </source>
</reference>
<keyword evidence="2" id="KW-0472">Membrane</keyword>
<keyword evidence="2" id="KW-1133">Transmembrane helix</keyword>
<gene>
    <name evidence="3" type="ORF">AOZ06_29680</name>
</gene>